<evidence type="ECO:0000313" key="3">
    <source>
        <dbReference type="EMBL" id="TVZ07204.1"/>
    </source>
</evidence>
<organism evidence="3 4">
    <name type="scientific">Trebonia kvetii</name>
    <dbReference type="NCBI Taxonomy" id="2480626"/>
    <lineage>
        <taxon>Bacteria</taxon>
        <taxon>Bacillati</taxon>
        <taxon>Actinomycetota</taxon>
        <taxon>Actinomycetes</taxon>
        <taxon>Streptosporangiales</taxon>
        <taxon>Treboniaceae</taxon>
        <taxon>Trebonia</taxon>
    </lineage>
</organism>
<dbReference type="SUPFAM" id="SSF46785">
    <property type="entry name" value="Winged helix' DNA-binding domain"/>
    <property type="match status" value="1"/>
</dbReference>
<evidence type="ECO:0000313" key="4">
    <source>
        <dbReference type="Proteomes" id="UP000460272"/>
    </source>
</evidence>
<feature type="region of interest" description="Disordered" evidence="1">
    <location>
        <begin position="101"/>
        <end position="125"/>
    </location>
</feature>
<dbReference type="RefSeq" id="WP_145851959.1">
    <property type="nucleotide sequence ID" value="NZ_RPFW01000001.1"/>
</dbReference>
<dbReference type="OrthoDB" id="9784339at2"/>
<gene>
    <name evidence="3" type="ORF">EAS64_07890</name>
</gene>
<comment type="caution">
    <text evidence="3">The sequence shown here is derived from an EMBL/GenBank/DDBJ whole genome shotgun (WGS) entry which is preliminary data.</text>
</comment>
<name>A0A6P2C714_9ACTN</name>
<dbReference type="InterPro" id="IPR036390">
    <property type="entry name" value="WH_DNA-bd_sf"/>
</dbReference>
<dbReference type="InterPro" id="IPR036388">
    <property type="entry name" value="WH-like_DNA-bd_sf"/>
</dbReference>
<dbReference type="SMART" id="SM00418">
    <property type="entry name" value="HTH_ARSR"/>
    <property type="match status" value="1"/>
</dbReference>
<keyword evidence="4" id="KW-1185">Reference proteome</keyword>
<dbReference type="Gene3D" id="1.10.10.10">
    <property type="entry name" value="Winged helix-like DNA-binding domain superfamily/Winged helix DNA-binding domain"/>
    <property type="match status" value="1"/>
</dbReference>
<evidence type="ECO:0000259" key="2">
    <source>
        <dbReference type="SMART" id="SM00418"/>
    </source>
</evidence>
<sequence length="160" mass="17422">MHSSRAYLDLTDVLITDRLAEGDASPSELGALLAMPSNLLAHHLRVLEDARIITRRRSAGDHRRSYLRLVPDPVPAGDHGSFDAALDDLSRRVGRLAPQVSEVPRPSSLARTEGCRGGGGQDRPEAATAARQLAHAPSPFPIQISRCIDYSRCIEFCQSM</sequence>
<dbReference type="InterPro" id="IPR001845">
    <property type="entry name" value="HTH_ArsR_DNA-bd_dom"/>
</dbReference>
<feature type="domain" description="HTH arsR-type" evidence="2">
    <location>
        <begin position="6"/>
        <end position="83"/>
    </location>
</feature>
<dbReference type="InterPro" id="IPR011991">
    <property type="entry name" value="ArsR-like_HTH"/>
</dbReference>
<proteinExistence type="predicted"/>
<dbReference type="Proteomes" id="UP000460272">
    <property type="component" value="Unassembled WGS sequence"/>
</dbReference>
<protein>
    <submittedName>
        <fullName evidence="3">ArsR family transcriptional regulator</fullName>
    </submittedName>
</protein>
<accession>A0A6P2C714</accession>
<dbReference type="CDD" id="cd00090">
    <property type="entry name" value="HTH_ARSR"/>
    <property type="match status" value="1"/>
</dbReference>
<reference evidence="3 4" key="1">
    <citation type="submission" date="2018-11" db="EMBL/GenBank/DDBJ databases">
        <title>Trebonia kvetii gen.nov., sp.nov., a novel acidophilic actinobacterium, and proposal of the new actinobacterial family Treboniaceae fam. nov.</title>
        <authorList>
            <person name="Rapoport D."/>
            <person name="Sagova-Mareckova M."/>
            <person name="Sedlacek I."/>
            <person name="Provaznik J."/>
            <person name="Kralova S."/>
            <person name="Pavlinic D."/>
            <person name="Benes V."/>
            <person name="Kopecky J."/>
        </authorList>
    </citation>
    <scope>NUCLEOTIDE SEQUENCE [LARGE SCALE GENOMIC DNA]</scope>
    <source>
        <strain evidence="3 4">15Tr583</strain>
    </source>
</reference>
<dbReference type="EMBL" id="RPFW01000001">
    <property type="protein sequence ID" value="TVZ07204.1"/>
    <property type="molecule type" value="Genomic_DNA"/>
</dbReference>
<dbReference type="GO" id="GO:0003700">
    <property type="term" value="F:DNA-binding transcription factor activity"/>
    <property type="evidence" value="ECO:0007669"/>
    <property type="project" value="InterPro"/>
</dbReference>
<evidence type="ECO:0000256" key="1">
    <source>
        <dbReference type="SAM" id="MobiDB-lite"/>
    </source>
</evidence>
<dbReference type="AlphaFoldDB" id="A0A6P2C714"/>